<gene>
    <name evidence="2" type="ORF">CORC01_08982</name>
</gene>
<dbReference type="Proteomes" id="UP000176998">
    <property type="component" value="Unassembled WGS sequence"/>
</dbReference>
<keyword evidence="3" id="KW-1185">Reference proteome</keyword>
<dbReference type="GeneID" id="34562122"/>
<evidence type="ECO:0000256" key="1">
    <source>
        <dbReference type="SAM" id="MobiDB-lite"/>
    </source>
</evidence>
<evidence type="ECO:0000313" key="3">
    <source>
        <dbReference type="Proteomes" id="UP000176998"/>
    </source>
</evidence>
<accession>A0A1G4B2P7</accession>
<dbReference type="RefSeq" id="XP_022472859.1">
    <property type="nucleotide sequence ID" value="XM_022620612.1"/>
</dbReference>
<dbReference type="EMBL" id="MJBS01000079">
    <property type="protein sequence ID" value="OHE95698.1"/>
    <property type="molecule type" value="Genomic_DNA"/>
</dbReference>
<feature type="region of interest" description="Disordered" evidence="1">
    <location>
        <begin position="1"/>
        <end position="29"/>
    </location>
</feature>
<reference evidence="2 3" key="1">
    <citation type="submission" date="2016-09" db="EMBL/GenBank/DDBJ databases">
        <authorList>
            <person name="Capua I."/>
            <person name="De Benedictis P."/>
            <person name="Joannis T."/>
            <person name="Lombin L.H."/>
            <person name="Cattoli G."/>
        </authorList>
    </citation>
    <scope>NUCLEOTIDE SEQUENCE [LARGE SCALE GENOMIC DNA]</scope>
    <source>
        <strain evidence="2 3">IMI 309357</strain>
    </source>
</reference>
<organism evidence="2 3">
    <name type="scientific">Colletotrichum orchidophilum</name>
    <dbReference type="NCBI Taxonomy" id="1209926"/>
    <lineage>
        <taxon>Eukaryota</taxon>
        <taxon>Fungi</taxon>
        <taxon>Dikarya</taxon>
        <taxon>Ascomycota</taxon>
        <taxon>Pezizomycotina</taxon>
        <taxon>Sordariomycetes</taxon>
        <taxon>Hypocreomycetidae</taxon>
        <taxon>Glomerellales</taxon>
        <taxon>Glomerellaceae</taxon>
        <taxon>Colletotrichum</taxon>
    </lineage>
</organism>
<dbReference type="AlphaFoldDB" id="A0A1G4B2P7"/>
<name>A0A1G4B2P7_9PEZI</name>
<comment type="caution">
    <text evidence="2">The sequence shown here is derived from an EMBL/GenBank/DDBJ whole genome shotgun (WGS) entry which is preliminary data.</text>
</comment>
<evidence type="ECO:0000313" key="2">
    <source>
        <dbReference type="EMBL" id="OHE95698.1"/>
    </source>
</evidence>
<proteinExistence type="predicted"/>
<protein>
    <submittedName>
        <fullName evidence="2">Uncharacterized protein</fullName>
    </submittedName>
</protein>
<sequence length="157" mass="18602">MEREKKSLRDRLRSLEKQSRSEPDTAKRRMDEVIKKFNGDLEEKGKEKAGVIKIAQLKKVKVKVEAVGQEWKAEMERLTAEMGELQRATEAIEYSRRSYLDSRLLELQEPRTSTTLSFWETLCIFDPIRRLLLGLFSRRGVWERFTNRLIRHNSFSL</sequence>